<evidence type="ECO:0000313" key="2">
    <source>
        <dbReference type="EMBL" id="WDR04531.1"/>
    </source>
</evidence>
<protein>
    <submittedName>
        <fullName evidence="2">Quinol monooxygenase</fullName>
    </submittedName>
</protein>
<dbReference type="EMBL" id="CP118247">
    <property type="protein sequence ID" value="WDR04531.1"/>
    <property type="molecule type" value="Genomic_DNA"/>
</dbReference>
<feature type="domain" description="ABM" evidence="1">
    <location>
        <begin position="2"/>
        <end position="91"/>
    </location>
</feature>
<dbReference type="Gene3D" id="3.30.70.100">
    <property type="match status" value="1"/>
</dbReference>
<dbReference type="GO" id="GO:0004497">
    <property type="term" value="F:monooxygenase activity"/>
    <property type="evidence" value="ECO:0007669"/>
    <property type="project" value="UniProtKB-KW"/>
</dbReference>
<gene>
    <name evidence="2" type="ORF">PSQ90_09290</name>
</gene>
<reference evidence="2 3" key="1">
    <citation type="submission" date="2023-02" db="EMBL/GenBank/DDBJ databases">
        <title>Devosia chondri sp. nov., isolated from the phycosphere of marine algae.</title>
        <authorList>
            <person name="Kim J.M."/>
            <person name="Lee J.K."/>
            <person name="Choi B.J."/>
            <person name="Bayburt H."/>
            <person name="Jeon C.O."/>
        </authorList>
    </citation>
    <scope>NUCLEOTIDE SEQUENCE [LARGE SCALE GENOMIC DNA]</scope>
    <source>
        <strain evidence="2 3">G2-5</strain>
    </source>
</reference>
<sequence length="99" mass="11271">MFAIIVEFEIKSGQFEAFLARVEQQAADSLRLEPNCQQFDVLVDPARANRVMLYEVYNTPDDFQTHLKADHFKAFDAEVGPMVAAKRVDQLHRRASDAA</sequence>
<accession>A0ABY7YTE6</accession>
<dbReference type="PANTHER" id="PTHR33336:SF1">
    <property type="entry name" value="(4S)-4-HYDROXY-5-PHOSPHONOOXYPENTANE-2,3-DIONE ISOMERASE"/>
    <property type="match status" value="1"/>
</dbReference>
<dbReference type="InterPro" id="IPR050744">
    <property type="entry name" value="AI-2_Isomerase_LsrG"/>
</dbReference>
<evidence type="ECO:0000259" key="1">
    <source>
        <dbReference type="PROSITE" id="PS51725"/>
    </source>
</evidence>
<keyword evidence="3" id="KW-1185">Reference proteome</keyword>
<dbReference type="PANTHER" id="PTHR33336">
    <property type="entry name" value="QUINOL MONOOXYGENASE YGIN-RELATED"/>
    <property type="match status" value="1"/>
</dbReference>
<name>A0ABY7YTE6_9HYPH</name>
<keyword evidence="2" id="KW-0560">Oxidoreductase</keyword>
<dbReference type="Pfam" id="PF03992">
    <property type="entry name" value="ABM"/>
    <property type="match status" value="1"/>
</dbReference>
<dbReference type="Proteomes" id="UP001222118">
    <property type="component" value="Chromosome"/>
</dbReference>
<keyword evidence="2" id="KW-0503">Monooxygenase</keyword>
<dbReference type="RefSeq" id="WP_282210052.1">
    <property type="nucleotide sequence ID" value="NZ_CP118247.1"/>
</dbReference>
<evidence type="ECO:0000313" key="3">
    <source>
        <dbReference type="Proteomes" id="UP001222118"/>
    </source>
</evidence>
<dbReference type="InterPro" id="IPR011008">
    <property type="entry name" value="Dimeric_a/b-barrel"/>
</dbReference>
<dbReference type="InterPro" id="IPR007138">
    <property type="entry name" value="ABM_dom"/>
</dbReference>
<dbReference type="SUPFAM" id="SSF54909">
    <property type="entry name" value="Dimeric alpha+beta barrel"/>
    <property type="match status" value="1"/>
</dbReference>
<proteinExistence type="predicted"/>
<organism evidence="2 3">
    <name type="scientific">Devosia rhodophyticola</name>
    <dbReference type="NCBI Taxonomy" id="3026423"/>
    <lineage>
        <taxon>Bacteria</taxon>
        <taxon>Pseudomonadati</taxon>
        <taxon>Pseudomonadota</taxon>
        <taxon>Alphaproteobacteria</taxon>
        <taxon>Hyphomicrobiales</taxon>
        <taxon>Devosiaceae</taxon>
        <taxon>Devosia</taxon>
    </lineage>
</organism>
<dbReference type="PROSITE" id="PS51725">
    <property type="entry name" value="ABM"/>
    <property type="match status" value="1"/>
</dbReference>